<evidence type="ECO:0000313" key="2">
    <source>
        <dbReference type="EMBL" id="SJL11170.1"/>
    </source>
</evidence>
<protein>
    <submittedName>
        <fullName evidence="2">Uncharacterized protein</fullName>
    </submittedName>
</protein>
<evidence type="ECO:0000256" key="1">
    <source>
        <dbReference type="SAM" id="Phobius"/>
    </source>
</evidence>
<dbReference type="OrthoDB" id="2850875at2759"/>
<keyword evidence="1" id="KW-0812">Transmembrane</keyword>
<evidence type="ECO:0000313" key="3">
    <source>
        <dbReference type="Proteomes" id="UP000219338"/>
    </source>
</evidence>
<dbReference type="OMA" id="SEWAIRG"/>
<keyword evidence="1" id="KW-0472">Membrane</keyword>
<name>A0A284RQZ3_ARMOS</name>
<reference evidence="3" key="1">
    <citation type="journal article" date="2017" name="Nat. Ecol. Evol.">
        <title>Genome expansion and lineage-specific genetic innovations in the forest pathogenic fungi Armillaria.</title>
        <authorList>
            <person name="Sipos G."/>
            <person name="Prasanna A.N."/>
            <person name="Walter M.C."/>
            <person name="O'Connor E."/>
            <person name="Balint B."/>
            <person name="Krizsan K."/>
            <person name="Kiss B."/>
            <person name="Hess J."/>
            <person name="Varga T."/>
            <person name="Slot J."/>
            <person name="Riley R."/>
            <person name="Boka B."/>
            <person name="Rigling D."/>
            <person name="Barry K."/>
            <person name="Lee J."/>
            <person name="Mihaltcheva S."/>
            <person name="LaButti K."/>
            <person name="Lipzen A."/>
            <person name="Waldron R."/>
            <person name="Moloney N.M."/>
            <person name="Sperisen C."/>
            <person name="Kredics L."/>
            <person name="Vagvoelgyi C."/>
            <person name="Patrignani A."/>
            <person name="Fitzpatrick D."/>
            <person name="Nagy I."/>
            <person name="Doyle S."/>
            <person name="Anderson J.B."/>
            <person name="Grigoriev I.V."/>
            <person name="Gueldener U."/>
            <person name="Muensterkoetter M."/>
            <person name="Nagy L.G."/>
        </authorList>
    </citation>
    <scope>NUCLEOTIDE SEQUENCE [LARGE SCALE GENOMIC DNA]</scope>
    <source>
        <strain evidence="3">C18/9</strain>
    </source>
</reference>
<keyword evidence="3" id="KW-1185">Reference proteome</keyword>
<dbReference type="AlphaFoldDB" id="A0A284RQZ3"/>
<feature type="transmembrane region" description="Helical" evidence="1">
    <location>
        <begin position="163"/>
        <end position="186"/>
    </location>
</feature>
<dbReference type="EMBL" id="FUEG01000013">
    <property type="protein sequence ID" value="SJL11170.1"/>
    <property type="molecule type" value="Genomic_DNA"/>
</dbReference>
<accession>A0A284RQZ3</accession>
<proteinExistence type="predicted"/>
<dbReference type="Proteomes" id="UP000219338">
    <property type="component" value="Unassembled WGS sequence"/>
</dbReference>
<keyword evidence="1" id="KW-1133">Transmembrane helix</keyword>
<organism evidence="2 3">
    <name type="scientific">Armillaria ostoyae</name>
    <name type="common">Armillaria root rot fungus</name>
    <dbReference type="NCBI Taxonomy" id="47428"/>
    <lineage>
        <taxon>Eukaryota</taxon>
        <taxon>Fungi</taxon>
        <taxon>Dikarya</taxon>
        <taxon>Basidiomycota</taxon>
        <taxon>Agaricomycotina</taxon>
        <taxon>Agaricomycetes</taxon>
        <taxon>Agaricomycetidae</taxon>
        <taxon>Agaricales</taxon>
        <taxon>Marasmiineae</taxon>
        <taxon>Physalacriaceae</taxon>
        <taxon>Armillaria</taxon>
    </lineage>
</organism>
<gene>
    <name evidence="2" type="ORF">ARMOST_14573</name>
</gene>
<sequence>MSEYDSTGYSHWADFYQIPIKDNDIINDRFIECLWYILHPKNSSLRYHAAENFSSAAIELIDLVCSPFYWNILVWPFTRPHITRVLCTIDTILDSEQHLGDTCYELIRDISREIDSGSVASLRSRFKAARLTIERETWRMEFMMYKLRKDFNPMGVREAYQRFAKYSGILCASVFILLTVAAFFVSDVSSEWAIRGFTLAYLLGYLAYEGLGASIPMYSTASALHQVYYTVLQSVWAWRDMRGFLKLIAELEGSQLSDASHAHAKRFLDAFQASFMDGHVELWKTRSKIQTLTKFADELQAMKEQDLHEDSSTARPWYRLNAFQLGRIVLACLYTKISSLVSRNNGS</sequence>